<accession>A0A3M6UHX8</accession>
<evidence type="ECO:0000256" key="2">
    <source>
        <dbReference type="SAM" id="Phobius"/>
    </source>
</evidence>
<reference evidence="3 4" key="1">
    <citation type="journal article" date="2018" name="Sci. Rep.">
        <title>Comparative analysis of the Pocillopora damicornis genome highlights role of immune system in coral evolution.</title>
        <authorList>
            <person name="Cunning R."/>
            <person name="Bay R.A."/>
            <person name="Gillette P."/>
            <person name="Baker A.C."/>
            <person name="Traylor-Knowles N."/>
        </authorList>
    </citation>
    <scope>NUCLEOTIDE SEQUENCE [LARGE SCALE GENOMIC DNA]</scope>
    <source>
        <strain evidence="3">RSMAS</strain>
        <tissue evidence="3">Whole animal</tissue>
    </source>
</reference>
<dbReference type="Proteomes" id="UP000275408">
    <property type="component" value="Unassembled WGS sequence"/>
</dbReference>
<dbReference type="PANTHER" id="PTHR11328">
    <property type="entry name" value="MAJOR FACILITATOR SUPERFAMILY DOMAIN-CONTAINING PROTEIN"/>
    <property type="match status" value="1"/>
</dbReference>
<organism evidence="3 4">
    <name type="scientific">Pocillopora damicornis</name>
    <name type="common">Cauliflower coral</name>
    <name type="synonym">Millepora damicornis</name>
    <dbReference type="NCBI Taxonomy" id="46731"/>
    <lineage>
        <taxon>Eukaryota</taxon>
        <taxon>Metazoa</taxon>
        <taxon>Cnidaria</taxon>
        <taxon>Anthozoa</taxon>
        <taxon>Hexacorallia</taxon>
        <taxon>Scleractinia</taxon>
        <taxon>Astrocoeniina</taxon>
        <taxon>Pocilloporidae</taxon>
        <taxon>Pocillopora</taxon>
    </lineage>
</organism>
<dbReference type="InterPro" id="IPR036259">
    <property type="entry name" value="MFS_trans_sf"/>
</dbReference>
<dbReference type="STRING" id="46731.A0A3M6UHX8"/>
<feature type="transmembrane region" description="Helical" evidence="2">
    <location>
        <begin position="373"/>
        <end position="392"/>
    </location>
</feature>
<dbReference type="Pfam" id="PF07690">
    <property type="entry name" value="MFS_1"/>
    <property type="match status" value="1"/>
</dbReference>
<dbReference type="SUPFAM" id="SSF103473">
    <property type="entry name" value="MFS general substrate transporter"/>
    <property type="match status" value="1"/>
</dbReference>
<protein>
    <submittedName>
        <fullName evidence="3">Uncharacterized protein</fullName>
    </submittedName>
</protein>
<proteinExistence type="inferred from homology"/>
<dbReference type="InterPro" id="IPR011701">
    <property type="entry name" value="MFS"/>
</dbReference>
<dbReference type="AlphaFoldDB" id="A0A3M6UHX8"/>
<keyword evidence="2" id="KW-0472">Membrane</keyword>
<evidence type="ECO:0000256" key="1">
    <source>
        <dbReference type="ARBA" id="ARBA00008335"/>
    </source>
</evidence>
<dbReference type="EMBL" id="RCHS01001483">
    <property type="protein sequence ID" value="RMX53267.1"/>
    <property type="molecule type" value="Genomic_DNA"/>
</dbReference>
<dbReference type="GO" id="GO:0005886">
    <property type="term" value="C:plasma membrane"/>
    <property type="evidence" value="ECO:0007669"/>
    <property type="project" value="TreeGrafter"/>
</dbReference>
<feature type="transmembrane region" description="Helical" evidence="2">
    <location>
        <begin position="293"/>
        <end position="317"/>
    </location>
</feature>
<evidence type="ECO:0000313" key="3">
    <source>
        <dbReference type="EMBL" id="RMX53267.1"/>
    </source>
</evidence>
<sequence length="418" mass="45796">MSVHLQVITLIMTGVGLICSAIFYFGTKEPSDDSEKNRRSRVISDLYGSETREATENKTLEKQIHDPTPNMAVVPMAVTSENDLAFVKTLPKERKVSLMMSIFDRLVTKQEDSTEENNAKPSNGRLGVMENGQQKSEVYNQVHKLNSGVDNQGFDTKETQLNQHSQDVSQDEGKAVPSVASDIESAQPPKRKAVRTWLKDPHLYKVAIIYACTKGSQDVFYAYLPLLLTDKLQFEKEAIANLPLILLMSATLSSQISRKLSGKVGKKWSFIVAALTVTGSCMWFLRINQSSRVLTYPAVILLGFGSSAMLVNALGFATELIGDNNGSSGFVISVVGAISNLTSGTLYIVIQVLFPEGSASADCQECRSYVQNVFSLVPSSLAIFSLLIVIIFQVNETIRGKNGTEKETVTDSGFSTHL</sequence>
<keyword evidence="2" id="KW-1133">Transmembrane helix</keyword>
<comment type="caution">
    <text evidence="3">The sequence shown here is derived from an EMBL/GenBank/DDBJ whole genome shotgun (WGS) entry which is preliminary data.</text>
</comment>
<feature type="transmembrane region" description="Helical" evidence="2">
    <location>
        <begin position="7"/>
        <end position="26"/>
    </location>
</feature>
<dbReference type="InterPro" id="IPR039672">
    <property type="entry name" value="MFS_2"/>
</dbReference>
<comment type="similarity">
    <text evidence="1">Belongs to the major facilitator superfamily.</text>
</comment>
<dbReference type="OrthoDB" id="5988827at2759"/>
<feature type="transmembrane region" description="Helical" evidence="2">
    <location>
        <begin position="268"/>
        <end position="287"/>
    </location>
</feature>
<evidence type="ECO:0000313" key="4">
    <source>
        <dbReference type="Proteomes" id="UP000275408"/>
    </source>
</evidence>
<keyword evidence="4" id="KW-1185">Reference proteome</keyword>
<dbReference type="GO" id="GO:0015293">
    <property type="term" value="F:symporter activity"/>
    <property type="evidence" value="ECO:0007669"/>
    <property type="project" value="InterPro"/>
</dbReference>
<dbReference type="PANTHER" id="PTHR11328:SF28">
    <property type="entry name" value="MAJOR FACILITATOR SUPERFAMILY DOMAIN-CONTAINING PROTEIN 12"/>
    <property type="match status" value="1"/>
</dbReference>
<dbReference type="GO" id="GO:0008643">
    <property type="term" value="P:carbohydrate transport"/>
    <property type="evidence" value="ECO:0007669"/>
    <property type="project" value="InterPro"/>
</dbReference>
<name>A0A3M6UHX8_POCDA</name>
<gene>
    <name evidence="3" type="ORF">pdam_00019491</name>
</gene>
<feature type="transmembrane region" description="Helical" evidence="2">
    <location>
        <begin position="329"/>
        <end position="353"/>
    </location>
</feature>
<dbReference type="Gene3D" id="1.20.1250.20">
    <property type="entry name" value="MFS general substrate transporter like domains"/>
    <property type="match status" value="1"/>
</dbReference>
<keyword evidence="2" id="KW-0812">Transmembrane</keyword>